<name>A0AAW0G401_9APHY</name>
<sequence length="180" mass="19791">MANWYSGVLNTGKRRYGHPALTGVLPQPWLPLKKGQSMTNGGGVEEDGESGDTKPLVLTLRKRFSIARPPQRAGNDSSGNPWEDAGSSSRPISQPLSHRLSFDHSTGVIMLPDNGDWLEGGDSDSEEEDYGVQTPPVPSNRSQDTDLQQAWGGDTGNSVSQSPNKRYSTYYHHPERRKRT</sequence>
<feature type="compositionally biased region" description="Polar residues" evidence="1">
    <location>
        <begin position="74"/>
        <end position="96"/>
    </location>
</feature>
<evidence type="ECO:0000256" key="1">
    <source>
        <dbReference type="SAM" id="MobiDB-lite"/>
    </source>
</evidence>
<gene>
    <name evidence="2" type="ORF">QCA50_010638</name>
</gene>
<feature type="compositionally biased region" description="Polar residues" evidence="1">
    <location>
        <begin position="156"/>
        <end position="167"/>
    </location>
</feature>
<dbReference type="EMBL" id="JASBNA010000017">
    <property type="protein sequence ID" value="KAK7686414.1"/>
    <property type="molecule type" value="Genomic_DNA"/>
</dbReference>
<feature type="region of interest" description="Disordered" evidence="1">
    <location>
        <begin position="112"/>
        <end position="180"/>
    </location>
</feature>
<accession>A0AAW0G401</accession>
<feature type="compositionally biased region" description="Polar residues" evidence="1">
    <location>
        <begin position="139"/>
        <end position="148"/>
    </location>
</feature>
<keyword evidence="3" id="KW-1185">Reference proteome</keyword>
<dbReference type="Proteomes" id="UP001385951">
    <property type="component" value="Unassembled WGS sequence"/>
</dbReference>
<reference evidence="2 3" key="1">
    <citation type="submission" date="2022-09" db="EMBL/GenBank/DDBJ databases">
        <authorList>
            <person name="Palmer J.M."/>
        </authorList>
    </citation>
    <scope>NUCLEOTIDE SEQUENCE [LARGE SCALE GENOMIC DNA]</scope>
    <source>
        <strain evidence="2 3">DSM 7382</strain>
    </source>
</reference>
<evidence type="ECO:0000313" key="3">
    <source>
        <dbReference type="Proteomes" id="UP001385951"/>
    </source>
</evidence>
<dbReference type="AlphaFoldDB" id="A0AAW0G401"/>
<proteinExistence type="predicted"/>
<evidence type="ECO:0000313" key="2">
    <source>
        <dbReference type="EMBL" id="KAK7686414.1"/>
    </source>
</evidence>
<protein>
    <submittedName>
        <fullName evidence="2">Uncharacterized protein</fullName>
    </submittedName>
</protein>
<feature type="region of interest" description="Disordered" evidence="1">
    <location>
        <begin position="31"/>
        <end position="99"/>
    </location>
</feature>
<feature type="compositionally biased region" description="Acidic residues" evidence="1">
    <location>
        <begin position="119"/>
        <end position="130"/>
    </location>
</feature>
<comment type="caution">
    <text evidence="2">The sequence shown here is derived from an EMBL/GenBank/DDBJ whole genome shotgun (WGS) entry which is preliminary data.</text>
</comment>
<organism evidence="2 3">
    <name type="scientific">Cerrena zonata</name>
    <dbReference type="NCBI Taxonomy" id="2478898"/>
    <lineage>
        <taxon>Eukaryota</taxon>
        <taxon>Fungi</taxon>
        <taxon>Dikarya</taxon>
        <taxon>Basidiomycota</taxon>
        <taxon>Agaricomycotina</taxon>
        <taxon>Agaricomycetes</taxon>
        <taxon>Polyporales</taxon>
        <taxon>Cerrenaceae</taxon>
        <taxon>Cerrena</taxon>
    </lineage>
</organism>